<name>A0AAN9YXM1_9PEZI</name>
<feature type="transmembrane region" description="Helical" evidence="1">
    <location>
        <begin position="459"/>
        <end position="480"/>
    </location>
</feature>
<evidence type="ECO:0000313" key="2">
    <source>
        <dbReference type="EMBL" id="KAK7757565.1"/>
    </source>
</evidence>
<organism evidence="2 3">
    <name type="scientific">Diatrype stigma</name>
    <dbReference type="NCBI Taxonomy" id="117547"/>
    <lineage>
        <taxon>Eukaryota</taxon>
        <taxon>Fungi</taxon>
        <taxon>Dikarya</taxon>
        <taxon>Ascomycota</taxon>
        <taxon>Pezizomycotina</taxon>
        <taxon>Sordariomycetes</taxon>
        <taxon>Xylariomycetidae</taxon>
        <taxon>Xylariales</taxon>
        <taxon>Diatrypaceae</taxon>
        <taxon>Diatrype</taxon>
    </lineage>
</organism>
<evidence type="ECO:0000256" key="1">
    <source>
        <dbReference type="SAM" id="Phobius"/>
    </source>
</evidence>
<protein>
    <submittedName>
        <fullName evidence="2">Uncharacterized protein</fullName>
    </submittedName>
</protein>
<gene>
    <name evidence="2" type="ORF">SLS62_000580</name>
</gene>
<sequence>MDEFFFEQELDRCEVIPETTHYLQILNYSQPDMNTSDWYSLSSDDFDNFVKREGIFAPPKIKEGVSFTNGIRLVVHQLAKDSNTFYPSVISLPKDKYRRIVREWHLPARAVETSAVVGPFFWYDLDEYDDDKYLRESPPVLLQRLAVLSTTWSQMALGDNSVWLATAEIRVEIIFRKSDVKWKGASRGWEITLSYSFKTRITSGYVKGAENADVKTLISQVQRCSSWVGHPLLIPVLILYRELSAGNDIQQRDSRQKVRELEEVLLNRYRDSPVVGNIQDKELALESIISQLHDHQCKVLWKRPQTWQKVVSRMLVANESFWNGLATEQQEDSTMKGVHRAMSSRLNFLEVKLAGLESYAQVTLERMNLLRELVSLESVFFLWRWMNNIIGQVESRLSLESTIQERLLASAIRRDSISMKTLAFLGSTFLPGTFLSSIFSMSFFDFKQDIGHGTVSSLLWIYFVVMIPLTGIVLGGWWKYNQVSVQRVERDKTDTEAQVDTVEDHVRMKIRRRTNTVLTASAVGTA</sequence>
<reference evidence="2 3" key="1">
    <citation type="submission" date="2024-02" db="EMBL/GenBank/DDBJ databases">
        <title>De novo assembly and annotation of 12 fungi associated with fruit tree decline syndrome in Ontario, Canada.</title>
        <authorList>
            <person name="Sulman M."/>
            <person name="Ellouze W."/>
            <person name="Ilyukhin E."/>
        </authorList>
    </citation>
    <scope>NUCLEOTIDE SEQUENCE [LARGE SCALE GENOMIC DNA]</scope>
    <source>
        <strain evidence="2 3">M11/M66-122</strain>
    </source>
</reference>
<dbReference type="Gene3D" id="1.20.58.340">
    <property type="entry name" value="Magnesium transport protein CorA, transmembrane region"/>
    <property type="match status" value="1"/>
</dbReference>
<accession>A0AAN9YXM1</accession>
<keyword evidence="1" id="KW-1133">Transmembrane helix</keyword>
<keyword evidence="1" id="KW-0812">Transmembrane</keyword>
<keyword evidence="3" id="KW-1185">Reference proteome</keyword>
<dbReference type="AlphaFoldDB" id="A0AAN9YXM1"/>
<proteinExistence type="predicted"/>
<evidence type="ECO:0000313" key="3">
    <source>
        <dbReference type="Proteomes" id="UP001320420"/>
    </source>
</evidence>
<dbReference type="EMBL" id="JAKJXP020000002">
    <property type="protein sequence ID" value="KAK7757565.1"/>
    <property type="molecule type" value="Genomic_DNA"/>
</dbReference>
<dbReference type="Proteomes" id="UP001320420">
    <property type="component" value="Unassembled WGS sequence"/>
</dbReference>
<feature type="transmembrane region" description="Helical" evidence="1">
    <location>
        <begin position="422"/>
        <end position="444"/>
    </location>
</feature>
<keyword evidence="1" id="KW-0472">Membrane</keyword>
<comment type="caution">
    <text evidence="2">The sequence shown here is derived from an EMBL/GenBank/DDBJ whole genome shotgun (WGS) entry which is preliminary data.</text>
</comment>